<proteinExistence type="inferred from homology"/>
<dbReference type="PANTHER" id="PTHR30629:SF2">
    <property type="entry name" value="PROPHAGE INTEGRASE INTS-RELATED"/>
    <property type="match status" value="1"/>
</dbReference>
<dbReference type="Pfam" id="PF22022">
    <property type="entry name" value="Phage_int_M"/>
    <property type="match status" value="1"/>
</dbReference>
<dbReference type="InterPro" id="IPR050808">
    <property type="entry name" value="Phage_Integrase"/>
</dbReference>
<accession>A0AAJ1JB80</accession>
<dbReference type="Pfam" id="PF00589">
    <property type="entry name" value="Phage_integrase"/>
    <property type="match status" value="1"/>
</dbReference>
<dbReference type="InterPro" id="IPR053876">
    <property type="entry name" value="Phage_int_M"/>
</dbReference>
<dbReference type="Gene3D" id="1.10.150.130">
    <property type="match status" value="1"/>
</dbReference>
<dbReference type="SUPFAM" id="SSF56349">
    <property type="entry name" value="DNA breaking-rejoining enzymes"/>
    <property type="match status" value="1"/>
</dbReference>
<dbReference type="InterPro" id="IPR002104">
    <property type="entry name" value="Integrase_catalytic"/>
</dbReference>
<dbReference type="Pfam" id="PF13356">
    <property type="entry name" value="Arm-DNA-bind_3"/>
    <property type="match status" value="1"/>
</dbReference>
<evidence type="ECO:0000313" key="7">
    <source>
        <dbReference type="Proteomes" id="UP001222434"/>
    </source>
</evidence>
<dbReference type="PROSITE" id="PS51898">
    <property type="entry name" value="TYR_RECOMBINASE"/>
    <property type="match status" value="1"/>
</dbReference>
<dbReference type="InterPro" id="IPR038488">
    <property type="entry name" value="Integrase_DNA-bd_sf"/>
</dbReference>
<dbReference type="EMBL" id="JAILSO010000151">
    <property type="protein sequence ID" value="MDE1480542.1"/>
    <property type="molecule type" value="Genomic_DNA"/>
</dbReference>
<comment type="caution">
    <text evidence="6">The sequence shown here is derived from an EMBL/GenBank/DDBJ whole genome shotgun (WGS) entry which is preliminary data.</text>
</comment>
<keyword evidence="3 6" id="KW-0238">DNA-binding</keyword>
<evidence type="ECO:0000256" key="3">
    <source>
        <dbReference type="ARBA" id="ARBA00023125"/>
    </source>
</evidence>
<reference evidence="6" key="2">
    <citation type="journal article" date="2022" name="J. Evol. Biol.">
        <title>Pre- and post-association barriers to host switching in sympatric mutualists.</title>
        <authorList>
            <person name="Dinges Z.M."/>
            <person name="Phillips R.K."/>
            <person name="Lively C.M."/>
            <person name="Bashey F."/>
        </authorList>
    </citation>
    <scope>NUCLEOTIDE SEQUENCE</scope>
    <source>
        <strain evidence="6">MC_266_E_2016</strain>
    </source>
</reference>
<dbReference type="Proteomes" id="UP001222434">
    <property type="component" value="Unassembled WGS sequence"/>
</dbReference>
<dbReference type="GO" id="GO:0003677">
    <property type="term" value="F:DNA binding"/>
    <property type="evidence" value="ECO:0007669"/>
    <property type="project" value="UniProtKB-KW"/>
</dbReference>
<keyword evidence="4" id="KW-0233">DNA recombination</keyword>
<dbReference type="GO" id="GO:0015074">
    <property type="term" value="P:DNA integration"/>
    <property type="evidence" value="ECO:0007669"/>
    <property type="project" value="UniProtKB-KW"/>
</dbReference>
<dbReference type="Gene3D" id="1.10.443.10">
    <property type="entry name" value="Intergrase catalytic core"/>
    <property type="match status" value="1"/>
</dbReference>
<evidence type="ECO:0000256" key="2">
    <source>
        <dbReference type="ARBA" id="ARBA00022908"/>
    </source>
</evidence>
<dbReference type="Gene3D" id="3.30.160.390">
    <property type="entry name" value="Integrase, DNA-binding domain"/>
    <property type="match status" value="1"/>
</dbReference>
<dbReference type="AlphaFoldDB" id="A0AAJ1JB80"/>
<comment type="similarity">
    <text evidence="1">Belongs to the 'phage' integrase family.</text>
</comment>
<reference evidence="6" key="1">
    <citation type="submission" date="2021-08" db="EMBL/GenBank/DDBJ databases">
        <authorList>
            <person name="Papudeshi B."/>
            <person name="Bashey-Visser F."/>
        </authorList>
    </citation>
    <scope>NUCLEOTIDE SEQUENCE</scope>
    <source>
        <strain evidence="6">MC_266_E_2016</strain>
    </source>
</reference>
<protein>
    <submittedName>
        <fullName evidence="6">Integrase arm-type DNA-binding domain-containing protein</fullName>
    </submittedName>
</protein>
<name>A0AAJ1JB80_XENBV</name>
<evidence type="ECO:0000259" key="5">
    <source>
        <dbReference type="PROSITE" id="PS51898"/>
    </source>
</evidence>
<dbReference type="GO" id="GO:0006310">
    <property type="term" value="P:DNA recombination"/>
    <property type="evidence" value="ECO:0007669"/>
    <property type="project" value="UniProtKB-KW"/>
</dbReference>
<gene>
    <name evidence="6" type="ORF">KKJ01_20630</name>
</gene>
<dbReference type="InterPro" id="IPR013762">
    <property type="entry name" value="Integrase-like_cat_sf"/>
</dbReference>
<dbReference type="InterPro" id="IPR025166">
    <property type="entry name" value="Integrase_DNA_bind_dom"/>
</dbReference>
<sequence>MKLSARQIETAKPKDKAYKLSDGGGLHLYISPTGSKSWRLKYRISGKEKLLTIGIYPVISLADARKAREEAKKLLAEGTDPSEIKKKDKEVEEKITFANIFKEWHQFKTGFWSEKYAKEMKLMFDNDILPIIGHMAMEEIEPLILLKVIRLFEERGAMERASKARRRCGEVFRYAIGTGRAKYNPSPDLVDAMTGYRKEHYPFLTIDQIPAFNQALASYSGSVISKTATWVLQYTALRTKEMRSMLWKNIDFENRLITIEPSVMKSRKLHIVPMSNQVLAPNRSQR</sequence>
<dbReference type="InterPro" id="IPR010998">
    <property type="entry name" value="Integrase_recombinase_N"/>
</dbReference>
<evidence type="ECO:0000313" key="6">
    <source>
        <dbReference type="EMBL" id="MDE1480542.1"/>
    </source>
</evidence>
<dbReference type="PANTHER" id="PTHR30629">
    <property type="entry name" value="PROPHAGE INTEGRASE"/>
    <property type="match status" value="1"/>
</dbReference>
<dbReference type="InterPro" id="IPR011010">
    <property type="entry name" value="DNA_brk_join_enz"/>
</dbReference>
<evidence type="ECO:0000256" key="1">
    <source>
        <dbReference type="ARBA" id="ARBA00008857"/>
    </source>
</evidence>
<keyword evidence="2" id="KW-0229">DNA integration</keyword>
<organism evidence="6 7">
    <name type="scientific">Xenorhabdus bovienii</name>
    <name type="common">Xenorhabdus nematophila subsp. bovienii</name>
    <dbReference type="NCBI Taxonomy" id="40576"/>
    <lineage>
        <taxon>Bacteria</taxon>
        <taxon>Pseudomonadati</taxon>
        <taxon>Pseudomonadota</taxon>
        <taxon>Gammaproteobacteria</taxon>
        <taxon>Enterobacterales</taxon>
        <taxon>Morganellaceae</taxon>
        <taxon>Xenorhabdus</taxon>
    </lineage>
</organism>
<feature type="domain" description="Tyr recombinase" evidence="5">
    <location>
        <begin position="199"/>
        <end position="286"/>
    </location>
</feature>
<evidence type="ECO:0000256" key="4">
    <source>
        <dbReference type="ARBA" id="ARBA00023172"/>
    </source>
</evidence>